<reference evidence="2 3" key="1">
    <citation type="submission" date="2019-05" db="EMBL/GenBank/DDBJ databases">
        <authorList>
            <person name="Chen C."/>
        </authorList>
    </citation>
    <scope>NUCLEOTIDE SEQUENCE [LARGE SCALE GENOMIC DNA]</scope>
    <source>
        <strain evidence="2 3">HB172198</strain>
    </source>
</reference>
<dbReference type="EMBL" id="CP040396">
    <property type="protein sequence ID" value="QCT01265.1"/>
    <property type="molecule type" value="Genomic_DNA"/>
</dbReference>
<protein>
    <recommendedName>
        <fullName evidence="4">ABC transporter permease</fullName>
    </recommendedName>
</protein>
<evidence type="ECO:0008006" key="4">
    <source>
        <dbReference type="Google" id="ProtNLM"/>
    </source>
</evidence>
<keyword evidence="1" id="KW-0812">Transmembrane</keyword>
<feature type="transmembrane region" description="Helical" evidence="1">
    <location>
        <begin position="135"/>
        <end position="156"/>
    </location>
</feature>
<dbReference type="Proteomes" id="UP000300879">
    <property type="component" value="Chromosome"/>
</dbReference>
<organism evidence="2 3">
    <name type="scientific">Paenibacillus algicola</name>
    <dbReference type="NCBI Taxonomy" id="2565926"/>
    <lineage>
        <taxon>Bacteria</taxon>
        <taxon>Bacillati</taxon>
        <taxon>Bacillota</taxon>
        <taxon>Bacilli</taxon>
        <taxon>Bacillales</taxon>
        <taxon>Paenibacillaceae</taxon>
        <taxon>Paenibacillus</taxon>
    </lineage>
</organism>
<sequence length="241" mass="27755">MTLSQQVTQIIIKEFRQDKWMVLWTSVFMLYAGASFGLMLKTAFQQTAPLPFYDIWLMIFTPMLGFYLSRRAFKYLSEDSYTQMLYFYKSLPIPTEAIVLSRGILGLLAFVCNGVFFFGAAYLLSGEGIKENYSLGAYILFSITWIGFGLMVYGMYIYLEFMKSGKRYFWMTMAVVGAFVLVLIGIQTAGLRFSLIHRIMASSEEYGLMTPWLYITVLTGLVSYGCSLRLTCRRIKKRDLM</sequence>
<dbReference type="KEGG" id="palo:E6C60_0542"/>
<proteinExistence type="predicted"/>
<name>A0A4P8XG43_9BACL</name>
<evidence type="ECO:0000313" key="2">
    <source>
        <dbReference type="EMBL" id="QCT01265.1"/>
    </source>
</evidence>
<dbReference type="OrthoDB" id="2678055at2"/>
<keyword evidence="1" id="KW-1133">Transmembrane helix</keyword>
<keyword evidence="3" id="KW-1185">Reference proteome</keyword>
<dbReference type="RefSeq" id="WP_138224347.1">
    <property type="nucleotide sequence ID" value="NZ_CP040396.1"/>
</dbReference>
<dbReference type="AlphaFoldDB" id="A0A4P8XG43"/>
<dbReference type="Pfam" id="PF13346">
    <property type="entry name" value="ABC2_membrane_5"/>
    <property type="match status" value="1"/>
</dbReference>
<evidence type="ECO:0000313" key="3">
    <source>
        <dbReference type="Proteomes" id="UP000300879"/>
    </source>
</evidence>
<feature type="transmembrane region" description="Helical" evidence="1">
    <location>
        <begin position="50"/>
        <end position="68"/>
    </location>
</feature>
<evidence type="ECO:0000256" key="1">
    <source>
        <dbReference type="SAM" id="Phobius"/>
    </source>
</evidence>
<accession>A0A4P8XG43</accession>
<feature type="transmembrane region" description="Helical" evidence="1">
    <location>
        <begin position="99"/>
        <end position="123"/>
    </location>
</feature>
<keyword evidence="1" id="KW-0472">Membrane</keyword>
<dbReference type="InterPro" id="IPR025699">
    <property type="entry name" value="ABC2_memb-like"/>
</dbReference>
<feature type="transmembrane region" description="Helical" evidence="1">
    <location>
        <begin position="168"/>
        <end position="191"/>
    </location>
</feature>
<feature type="transmembrane region" description="Helical" evidence="1">
    <location>
        <begin position="21"/>
        <end position="44"/>
    </location>
</feature>
<feature type="transmembrane region" description="Helical" evidence="1">
    <location>
        <begin position="211"/>
        <end position="232"/>
    </location>
</feature>
<gene>
    <name evidence="2" type="ORF">E6C60_0542</name>
</gene>